<comment type="caution">
    <text evidence="1">The sequence shown here is derived from an EMBL/GenBank/DDBJ whole genome shotgun (WGS) entry which is preliminary data.</text>
</comment>
<evidence type="ECO:0000313" key="2">
    <source>
        <dbReference type="Proteomes" id="UP000238882"/>
    </source>
</evidence>
<dbReference type="EMBL" id="MSCN01000001">
    <property type="protein sequence ID" value="PQJ78848.1"/>
    <property type="molecule type" value="Genomic_DNA"/>
</dbReference>
<sequence>MKPTIFLKRKTFIGLFLVFIAIGFSSMTTLKAYDPSGNWNYEIETGEETLTGLMTIKKVKNTYEVNIESDVYGNLSLESVAFKNKVLTASVDVQGVVTDFEMEFDNDKMSGAVYYDEMELSLSAKRE</sequence>
<gene>
    <name evidence="1" type="ORF">BTO18_06465</name>
</gene>
<evidence type="ECO:0000313" key="1">
    <source>
        <dbReference type="EMBL" id="PQJ78848.1"/>
    </source>
</evidence>
<accession>A0A2S7WML6</accession>
<proteinExistence type="predicted"/>
<dbReference type="RefSeq" id="WP_105015444.1">
    <property type="nucleotide sequence ID" value="NZ_MSCN01000001.1"/>
</dbReference>
<dbReference type="OrthoDB" id="982868at2"/>
<reference evidence="1 2" key="1">
    <citation type="submission" date="2016-12" db="EMBL/GenBank/DDBJ databases">
        <title>Trade-off between light-utilization and light-protection in marine flavobacteria.</title>
        <authorList>
            <person name="Kumagai Y."/>
            <person name="Yoshizawa S."/>
            <person name="Kogure K."/>
            <person name="Iwasaki W."/>
        </authorList>
    </citation>
    <scope>NUCLEOTIDE SEQUENCE [LARGE SCALE GENOMIC DNA]</scope>
    <source>
        <strain evidence="1 2">NBRC 108759</strain>
    </source>
</reference>
<organism evidence="1 2">
    <name type="scientific">Polaribacter porphyrae</name>
    <dbReference type="NCBI Taxonomy" id="1137780"/>
    <lineage>
        <taxon>Bacteria</taxon>
        <taxon>Pseudomonadati</taxon>
        <taxon>Bacteroidota</taxon>
        <taxon>Flavobacteriia</taxon>
        <taxon>Flavobacteriales</taxon>
        <taxon>Flavobacteriaceae</taxon>
    </lineage>
</organism>
<dbReference type="Proteomes" id="UP000238882">
    <property type="component" value="Unassembled WGS sequence"/>
</dbReference>
<protein>
    <submittedName>
        <fullName evidence="1">Uncharacterized protein</fullName>
    </submittedName>
</protein>
<name>A0A2S7WML6_9FLAO</name>
<keyword evidence="2" id="KW-1185">Reference proteome</keyword>
<dbReference type="AlphaFoldDB" id="A0A2S7WML6"/>